<feature type="compositionally biased region" description="Basic and acidic residues" evidence="1">
    <location>
        <begin position="56"/>
        <end position="73"/>
    </location>
</feature>
<protein>
    <submittedName>
        <fullName evidence="2">Uncharacterized protein</fullName>
    </submittedName>
</protein>
<evidence type="ECO:0000313" key="2">
    <source>
        <dbReference type="EMBL" id="KAK8013776.1"/>
    </source>
</evidence>
<reference evidence="2 3" key="1">
    <citation type="submission" date="2023-01" db="EMBL/GenBank/DDBJ databases">
        <title>Analysis of 21 Apiospora genomes using comparative genomics revels a genus with tremendous synthesis potential of carbohydrate active enzymes and secondary metabolites.</title>
        <authorList>
            <person name="Sorensen T."/>
        </authorList>
    </citation>
    <scope>NUCLEOTIDE SEQUENCE [LARGE SCALE GENOMIC DNA]</scope>
    <source>
        <strain evidence="2 3">CBS 20057</strain>
    </source>
</reference>
<keyword evidence="3" id="KW-1185">Reference proteome</keyword>
<proteinExistence type="predicted"/>
<feature type="compositionally biased region" description="Basic and acidic residues" evidence="1">
    <location>
        <begin position="34"/>
        <end position="49"/>
    </location>
</feature>
<feature type="region of interest" description="Disordered" evidence="1">
    <location>
        <begin position="1"/>
        <end position="107"/>
    </location>
</feature>
<name>A0ABR1RLS3_9PEZI</name>
<dbReference type="Proteomes" id="UP001396898">
    <property type="component" value="Unassembled WGS sequence"/>
</dbReference>
<comment type="caution">
    <text evidence="2">The sequence shown here is derived from an EMBL/GenBank/DDBJ whole genome shotgun (WGS) entry which is preliminary data.</text>
</comment>
<evidence type="ECO:0000313" key="3">
    <source>
        <dbReference type="Proteomes" id="UP001396898"/>
    </source>
</evidence>
<evidence type="ECO:0000256" key="1">
    <source>
        <dbReference type="SAM" id="MobiDB-lite"/>
    </source>
</evidence>
<dbReference type="EMBL" id="JAQQWI010000013">
    <property type="protein sequence ID" value="KAK8013776.1"/>
    <property type="molecule type" value="Genomic_DNA"/>
</dbReference>
<sequence>MRETEPKDHQPARQESVQASGQHKRESVQALGQHKRESVQAPDRRERESVQALGQHKRESVQAPDQHRRESDKLQAGVCSSRKAPRGVCSSRKASRGSLFKPQGAERSLFKPQGLQEESVQAARVAGAPGGGAKKEEKTTDNSGRRVTLIYPQRAAKTHGSVALSVTSYYPYAGFGPLVLLVGGRGSRKAQPPYGANGALLVIRVIRFDRFSAGGRYSTITLSASEIGPPSHDALNAGCVTRIPQQYPVEIPTTSRRGGRHFSAATEQNTFYAGDLIGGRKATATMVRLFTYQGE</sequence>
<accession>A0ABR1RLS3</accession>
<feature type="compositionally biased region" description="Basic and acidic residues" evidence="1">
    <location>
        <begin position="1"/>
        <end position="12"/>
    </location>
</feature>
<gene>
    <name evidence="2" type="ORF">PG991_009369</name>
</gene>
<organism evidence="2 3">
    <name type="scientific">Apiospora marii</name>
    <dbReference type="NCBI Taxonomy" id="335849"/>
    <lineage>
        <taxon>Eukaryota</taxon>
        <taxon>Fungi</taxon>
        <taxon>Dikarya</taxon>
        <taxon>Ascomycota</taxon>
        <taxon>Pezizomycotina</taxon>
        <taxon>Sordariomycetes</taxon>
        <taxon>Xylariomycetidae</taxon>
        <taxon>Amphisphaeriales</taxon>
        <taxon>Apiosporaceae</taxon>
        <taxon>Apiospora</taxon>
    </lineage>
</organism>